<dbReference type="SUPFAM" id="SSF88713">
    <property type="entry name" value="Glycoside hydrolase/deacetylase"/>
    <property type="match status" value="1"/>
</dbReference>
<evidence type="ECO:0000313" key="3">
    <source>
        <dbReference type="Proteomes" id="UP000019678"/>
    </source>
</evidence>
<reference evidence="2 3" key="1">
    <citation type="submission" date="2013-05" db="EMBL/GenBank/DDBJ databases">
        <title>Genome assembly of Chondromyces apiculatus DSM 436.</title>
        <authorList>
            <person name="Sharma G."/>
            <person name="Khatri I."/>
            <person name="Kaur C."/>
            <person name="Mayilraj S."/>
            <person name="Subramanian S."/>
        </authorList>
    </citation>
    <scope>NUCLEOTIDE SEQUENCE [LARGE SCALE GENOMIC DNA]</scope>
    <source>
        <strain evidence="2 3">DSM 436</strain>
    </source>
</reference>
<dbReference type="OrthoDB" id="5352625at2"/>
<keyword evidence="3" id="KW-1185">Reference proteome</keyword>
<dbReference type="PROSITE" id="PS51677">
    <property type="entry name" value="NODB"/>
    <property type="match status" value="1"/>
</dbReference>
<protein>
    <submittedName>
        <fullName evidence="2">Polysaccharide deacetylase</fullName>
    </submittedName>
</protein>
<dbReference type="InterPro" id="IPR011330">
    <property type="entry name" value="Glyco_hydro/deAcase_b/a-brl"/>
</dbReference>
<dbReference type="AlphaFoldDB" id="A0A017T8E2"/>
<dbReference type="CDD" id="cd10917">
    <property type="entry name" value="CE4_NodB_like_6s_7s"/>
    <property type="match status" value="1"/>
</dbReference>
<gene>
    <name evidence="2" type="ORF">CAP_3387</name>
</gene>
<dbReference type="InterPro" id="IPR002509">
    <property type="entry name" value="NODB_dom"/>
</dbReference>
<feature type="domain" description="NodB homology" evidence="1">
    <location>
        <begin position="2"/>
        <end position="188"/>
    </location>
</feature>
<dbReference type="Pfam" id="PF01522">
    <property type="entry name" value="Polysacc_deac_1"/>
    <property type="match status" value="1"/>
</dbReference>
<sequence length="213" mass="23163">MRRVTLSFDNGPDPDVTPHVLDLLRERELRAHFYVLGKHLATPAGRRLVERARDEGHLIGNHSYTHETPLGADPRPDAVAQEIVRTEALLAPLVPGPRRFRPFGGGGLLGRHLLSPAARDYLVAHGYSCILWNAVPRDWDDPGWVSTALAQTAARDHAVVVLHDVPSACLDGLPAFLDALLARGDDLTQDLPPECVPIASGRITANLSEIVNA</sequence>
<dbReference type="eggNOG" id="COG0726">
    <property type="taxonomic scope" value="Bacteria"/>
</dbReference>
<comment type="caution">
    <text evidence="2">The sequence shown here is derived from an EMBL/GenBank/DDBJ whole genome shotgun (WGS) entry which is preliminary data.</text>
</comment>
<name>A0A017T8E2_9BACT</name>
<evidence type="ECO:0000259" key="1">
    <source>
        <dbReference type="PROSITE" id="PS51677"/>
    </source>
</evidence>
<dbReference type="PANTHER" id="PTHR10587">
    <property type="entry name" value="GLYCOSYL TRANSFERASE-RELATED"/>
    <property type="match status" value="1"/>
</dbReference>
<organism evidence="2 3">
    <name type="scientific">Chondromyces apiculatus DSM 436</name>
    <dbReference type="NCBI Taxonomy" id="1192034"/>
    <lineage>
        <taxon>Bacteria</taxon>
        <taxon>Pseudomonadati</taxon>
        <taxon>Myxococcota</taxon>
        <taxon>Polyangia</taxon>
        <taxon>Polyangiales</taxon>
        <taxon>Polyangiaceae</taxon>
        <taxon>Chondromyces</taxon>
    </lineage>
</organism>
<dbReference type="Gene3D" id="3.20.20.370">
    <property type="entry name" value="Glycoside hydrolase/deacetylase"/>
    <property type="match status" value="1"/>
</dbReference>
<accession>A0A017T8E2</accession>
<dbReference type="STRING" id="1192034.CAP_3387"/>
<dbReference type="RefSeq" id="WP_044242473.1">
    <property type="nucleotide sequence ID" value="NZ_ASRX01000025.1"/>
</dbReference>
<evidence type="ECO:0000313" key="2">
    <source>
        <dbReference type="EMBL" id="EYF05247.1"/>
    </source>
</evidence>
<proteinExistence type="predicted"/>
<dbReference type="GO" id="GO:0005975">
    <property type="term" value="P:carbohydrate metabolic process"/>
    <property type="evidence" value="ECO:0007669"/>
    <property type="project" value="InterPro"/>
</dbReference>
<dbReference type="EMBL" id="ASRX01000025">
    <property type="protein sequence ID" value="EYF05247.1"/>
    <property type="molecule type" value="Genomic_DNA"/>
</dbReference>
<dbReference type="InterPro" id="IPR050248">
    <property type="entry name" value="Polysacc_deacetylase_ArnD"/>
</dbReference>
<dbReference type="GO" id="GO:0016810">
    <property type="term" value="F:hydrolase activity, acting on carbon-nitrogen (but not peptide) bonds"/>
    <property type="evidence" value="ECO:0007669"/>
    <property type="project" value="InterPro"/>
</dbReference>
<dbReference type="Proteomes" id="UP000019678">
    <property type="component" value="Unassembled WGS sequence"/>
</dbReference>